<keyword evidence="1" id="KW-1277">Toxin-antitoxin system</keyword>
<comment type="caution">
    <text evidence="2">The sequence shown here is derived from an EMBL/GenBank/DDBJ whole genome shotgun (WGS) entry which is preliminary data.</text>
</comment>
<protein>
    <submittedName>
        <fullName evidence="2">Type II toxin-antitoxin system RelE/ParE family toxin</fullName>
    </submittedName>
</protein>
<evidence type="ECO:0000313" key="2">
    <source>
        <dbReference type="EMBL" id="MDT0581707.1"/>
    </source>
</evidence>
<evidence type="ECO:0000256" key="1">
    <source>
        <dbReference type="ARBA" id="ARBA00022649"/>
    </source>
</evidence>
<organism evidence="2 3">
    <name type="scientific">Brumicola blandensis</name>
    <dbReference type="NCBI Taxonomy" id="3075611"/>
    <lineage>
        <taxon>Bacteria</taxon>
        <taxon>Pseudomonadati</taxon>
        <taxon>Pseudomonadota</taxon>
        <taxon>Gammaproteobacteria</taxon>
        <taxon>Alteromonadales</taxon>
        <taxon>Alteromonadaceae</taxon>
        <taxon>Brumicola</taxon>
    </lineage>
</organism>
<dbReference type="Proteomes" id="UP001249020">
    <property type="component" value="Unassembled WGS sequence"/>
</dbReference>
<dbReference type="Pfam" id="PF05016">
    <property type="entry name" value="ParE_toxin"/>
    <property type="match status" value="1"/>
</dbReference>
<sequence>MFENVRIRPEAELDLQDAYSYFEQCRIGLGADFMECVQIALAKISSDYQHYPLVYKSIRRILVRRFPYAVFFKKVNDIIIVFAVLHCARKTMTWRART</sequence>
<name>A0AAW8R0E5_9ALTE</name>
<reference evidence="2 3" key="1">
    <citation type="submission" date="2023-09" db="EMBL/GenBank/DDBJ databases">
        <authorList>
            <person name="Rey-Velasco X."/>
        </authorList>
    </citation>
    <scope>NUCLEOTIDE SEQUENCE [LARGE SCALE GENOMIC DNA]</scope>
    <source>
        <strain evidence="2 3">W409</strain>
    </source>
</reference>
<dbReference type="EMBL" id="JAVRIE010000001">
    <property type="protein sequence ID" value="MDT0581707.1"/>
    <property type="molecule type" value="Genomic_DNA"/>
</dbReference>
<dbReference type="InterPro" id="IPR007712">
    <property type="entry name" value="RelE/ParE_toxin"/>
</dbReference>
<accession>A0AAW8R0E5</accession>
<dbReference type="Gene3D" id="3.30.2310.20">
    <property type="entry name" value="RelE-like"/>
    <property type="match status" value="1"/>
</dbReference>
<proteinExistence type="predicted"/>
<keyword evidence="3" id="KW-1185">Reference proteome</keyword>
<evidence type="ECO:0000313" key="3">
    <source>
        <dbReference type="Proteomes" id="UP001249020"/>
    </source>
</evidence>
<dbReference type="InterPro" id="IPR035093">
    <property type="entry name" value="RelE/ParE_toxin_dom_sf"/>
</dbReference>
<dbReference type="RefSeq" id="WP_311360485.1">
    <property type="nucleotide sequence ID" value="NZ_JAVRIE010000001.1"/>
</dbReference>
<dbReference type="AlphaFoldDB" id="A0AAW8R0E5"/>
<gene>
    <name evidence="2" type="ORF">RM544_04080</name>
</gene>